<evidence type="ECO:0000313" key="3">
    <source>
        <dbReference type="Proteomes" id="UP001595816"/>
    </source>
</evidence>
<name>A0ABV8LFK6_9ACTN</name>
<reference evidence="3" key="1">
    <citation type="journal article" date="2019" name="Int. J. Syst. Evol. Microbiol.">
        <title>The Global Catalogue of Microorganisms (GCM) 10K type strain sequencing project: providing services to taxonomists for standard genome sequencing and annotation.</title>
        <authorList>
            <consortium name="The Broad Institute Genomics Platform"/>
            <consortium name="The Broad Institute Genome Sequencing Center for Infectious Disease"/>
            <person name="Wu L."/>
            <person name="Ma J."/>
        </authorList>
    </citation>
    <scope>NUCLEOTIDE SEQUENCE [LARGE SCALE GENOMIC DNA]</scope>
    <source>
        <strain evidence="3">CGMCC 4.7289</strain>
    </source>
</reference>
<evidence type="ECO:0000259" key="1">
    <source>
        <dbReference type="Pfam" id="PF13845"/>
    </source>
</evidence>
<dbReference type="Proteomes" id="UP001595816">
    <property type="component" value="Unassembled WGS sequence"/>
</dbReference>
<proteinExistence type="predicted"/>
<sequence>MRRWIATVALAGAAVLGLTGCGLPDGVDGNLTDQWAALPAPDGFTPSADTCHSAYAATGYRSSYQPVDCAQSHMTETVYVGTDDALTSPPKSGTAEYLKLARTCETKVNEFVGGDWHDGKLWFGLTLPTAAAWTGGAHWYRCELITLEQVFGEETTHTGSLKGELTKPGSPIRLGCFSYASGKSVTPVACTAKHNAEYVGSIVVAGFAAANDRTKMIKACHQRIAAYVGMKYSSDMKYRTGVFWDPMTAAEFADGDHKVRCYAWFSPDTKTKSIKGAGAKALPIHYA</sequence>
<keyword evidence="3" id="KW-1185">Reference proteome</keyword>
<dbReference type="PROSITE" id="PS51257">
    <property type="entry name" value="PROKAR_LIPOPROTEIN"/>
    <property type="match status" value="1"/>
</dbReference>
<gene>
    <name evidence="2" type="ORF">ACFOZ4_00555</name>
</gene>
<feature type="domain" description="Septum formation-related" evidence="1">
    <location>
        <begin position="50"/>
        <end position="261"/>
    </location>
</feature>
<dbReference type="InterPro" id="IPR026004">
    <property type="entry name" value="Septum_form"/>
</dbReference>
<protein>
    <submittedName>
        <fullName evidence="2">Septum formation family protein</fullName>
    </submittedName>
</protein>
<dbReference type="RefSeq" id="WP_253758733.1">
    <property type="nucleotide sequence ID" value="NZ_JAMZDZ010000001.1"/>
</dbReference>
<evidence type="ECO:0000313" key="2">
    <source>
        <dbReference type="EMBL" id="MFC4129102.1"/>
    </source>
</evidence>
<dbReference type="EMBL" id="JBHSAY010000003">
    <property type="protein sequence ID" value="MFC4129102.1"/>
    <property type="molecule type" value="Genomic_DNA"/>
</dbReference>
<dbReference type="Pfam" id="PF13845">
    <property type="entry name" value="Septum_form"/>
    <property type="match status" value="1"/>
</dbReference>
<organism evidence="2 3">
    <name type="scientific">Hamadaea flava</name>
    <dbReference type="NCBI Taxonomy" id="1742688"/>
    <lineage>
        <taxon>Bacteria</taxon>
        <taxon>Bacillati</taxon>
        <taxon>Actinomycetota</taxon>
        <taxon>Actinomycetes</taxon>
        <taxon>Micromonosporales</taxon>
        <taxon>Micromonosporaceae</taxon>
        <taxon>Hamadaea</taxon>
    </lineage>
</organism>
<comment type="caution">
    <text evidence="2">The sequence shown here is derived from an EMBL/GenBank/DDBJ whole genome shotgun (WGS) entry which is preliminary data.</text>
</comment>
<accession>A0ABV8LFK6</accession>